<keyword evidence="3" id="KW-0378">Hydrolase</keyword>
<dbReference type="InterPro" id="IPR051794">
    <property type="entry name" value="PG_Endopeptidase_C40"/>
</dbReference>
<feature type="coiled-coil region" evidence="5">
    <location>
        <begin position="19"/>
        <end position="53"/>
    </location>
</feature>
<reference evidence="7 8" key="1">
    <citation type="submission" date="2021-06" db="EMBL/GenBank/DDBJ databases">
        <title>Actinoplanes lichenicola sp. nov., and Actinoplanes ovalisporus sp. nov., isolated from lichen in Thailand.</title>
        <authorList>
            <person name="Saeng-In P."/>
            <person name="Kanchanasin P."/>
            <person name="Yuki M."/>
            <person name="Kudo T."/>
            <person name="Ohkuma M."/>
            <person name="Phongsopitanun W."/>
            <person name="Tanasupawat S."/>
        </authorList>
    </citation>
    <scope>NUCLEOTIDE SEQUENCE [LARGE SCALE GENOMIC DNA]</scope>
    <source>
        <strain evidence="7 8">NBRC 110975</strain>
    </source>
</reference>
<dbReference type="PROSITE" id="PS51935">
    <property type="entry name" value="NLPC_P60"/>
    <property type="match status" value="1"/>
</dbReference>
<evidence type="ECO:0000256" key="2">
    <source>
        <dbReference type="ARBA" id="ARBA00022670"/>
    </source>
</evidence>
<protein>
    <submittedName>
        <fullName evidence="7">C40 family peptidase</fullName>
    </submittedName>
</protein>
<comment type="similarity">
    <text evidence="1">Belongs to the peptidase C40 family.</text>
</comment>
<evidence type="ECO:0000256" key="3">
    <source>
        <dbReference type="ARBA" id="ARBA00022801"/>
    </source>
</evidence>
<dbReference type="Proteomes" id="UP001519654">
    <property type="component" value="Unassembled WGS sequence"/>
</dbReference>
<evidence type="ECO:0000259" key="6">
    <source>
        <dbReference type="PROSITE" id="PS51935"/>
    </source>
</evidence>
<evidence type="ECO:0000256" key="5">
    <source>
        <dbReference type="SAM" id="Coils"/>
    </source>
</evidence>
<dbReference type="Gene3D" id="3.90.1720.10">
    <property type="entry name" value="endopeptidase domain like (from Nostoc punctiforme)"/>
    <property type="match status" value="1"/>
</dbReference>
<dbReference type="Gene3D" id="6.10.250.3150">
    <property type="match status" value="1"/>
</dbReference>
<organism evidence="7 8">
    <name type="scientific">Paractinoplanes bogorensis</name>
    <dbReference type="NCBI Taxonomy" id="1610840"/>
    <lineage>
        <taxon>Bacteria</taxon>
        <taxon>Bacillati</taxon>
        <taxon>Actinomycetota</taxon>
        <taxon>Actinomycetes</taxon>
        <taxon>Micromonosporales</taxon>
        <taxon>Micromonosporaceae</taxon>
        <taxon>Paractinoplanes</taxon>
    </lineage>
</organism>
<evidence type="ECO:0000256" key="1">
    <source>
        <dbReference type="ARBA" id="ARBA00007074"/>
    </source>
</evidence>
<evidence type="ECO:0000313" key="8">
    <source>
        <dbReference type="Proteomes" id="UP001519654"/>
    </source>
</evidence>
<dbReference type="EMBL" id="JAHKKG010000015">
    <property type="protein sequence ID" value="MBU2669536.1"/>
    <property type="molecule type" value="Genomic_DNA"/>
</dbReference>
<feature type="domain" description="NlpC/P60" evidence="6">
    <location>
        <begin position="191"/>
        <end position="305"/>
    </location>
</feature>
<dbReference type="SUPFAM" id="SSF54001">
    <property type="entry name" value="Cysteine proteinases"/>
    <property type="match status" value="1"/>
</dbReference>
<comment type="caution">
    <text evidence="7">The sequence shown here is derived from an EMBL/GenBank/DDBJ whole genome shotgun (WGS) entry which is preliminary data.</text>
</comment>
<accession>A0ABS5Z1F7</accession>
<dbReference type="Pfam" id="PF00877">
    <property type="entry name" value="NLPC_P60"/>
    <property type="match status" value="1"/>
</dbReference>
<evidence type="ECO:0000313" key="7">
    <source>
        <dbReference type="EMBL" id="MBU2669536.1"/>
    </source>
</evidence>
<dbReference type="PANTHER" id="PTHR47359">
    <property type="entry name" value="PEPTIDOGLYCAN DL-ENDOPEPTIDASE CWLO"/>
    <property type="match status" value="1"/>
</dbReference>
<gene>
    <name evidence="7" type="ORF">KOI35_39105</name>
</gene>
<evidence type="ECO:0000256" key="4">
    <source>
        <dbReference type="ARBA" id="ARBA00022807"/>
    </source>
</evidence>
<keyword evidence="8" id="KW-1185">Reference proteome</keyword>
<proteinExistence type="inferred from homology"/>
<dbReference type="InterPro" id="IPR000064">
    <property type="entry name" value="NLP_P60_dom"/>
</dbReference>
<dbReference type="RefSeq" id="WP_215794271.1">
    <property type="nucleotide sequence ID" value="NZ_JAHKKG010000015.1"/>
</dbReference>
<keyword evidence="4" id="KW-0788">Thiol protease</keyword>
<dbReference type="PANTHER" id="PTHR47359:SF3">
    <property type="entry name" value="NLP_P60 DOMAIN-CONTAINING PROTEIN-RELATED"/>
    <property type="match status" value="1"/>
</dbReference>
<sequence length="305" mass="32492">MAAAIAGSFVTPAQAAPSATELKKQIETASNKLEDVTEQYNAMNVNLKKTQADTKKLQASLAPAQAALKAASANVGTLATTSYMQGRVGPVSALLSGTQDSMMERMSYLDMITRSNQRDIDEFTAATQNFSDRQAALKATQTKQTAQLKALATQKTGIQKDLKKLISMREAAFGQGQETGSKYTGKIPEISGAAGVAVKFAYNQIGKPYLFGADGPGSYDCSGLTSAAWGAAGKSLTHQTKSQWSETTRISRDDLQPGDLVFYRSLGHVAIYVGDGQIIDAPHSGTVVKKRTINIMTPYGYGRVT</sequence>
<name>A0ABS5Z1F7_9ACTN</name>
<keyword evidence="2" id="KW-0645">Protease</keyword>
<keyword evidence="5" id="KW-0175">Coiled coil</keyword>
<dbReference type="InterPro" id="IPR038765">
    <property type="entry name" value="Papain-like_cys_pep_sf"/>
</dbReference>